<proteinExistence type="predicted"/>
<dbReference type="EC" id="2.3.1.39" evidence="1"/>
<dbReference type="SUPFAM" id="SSF52151">
    <property type="entry name" value="FabD/lysophospholipase-like"/>
    <property type="match status" value="1"/>
</dbReference>
<keyword evidence="2" id="KW-0808">Transferase</keyword>
<sequence length="421" mass="43606">MPVSSVFLLPGQGGYTPGLFADEYPSNPRIREILDTVDRVAAEFSRPGVTTLLTRTDAPDAAELVRQDPFALQLAVFAAGAGGYHLAERHGAPDVLVGHSMGEIAALTVAGAFDLPDGARLTAHRAEALAAHCPAGGMLALELAATRTAHLVGAVDEHALALAVTNAPRQTVVSGPAQALAAVRKVASALDVQATPLNAPYPFHGPMLAVAAQRFAAAVTGIRQQPLRLRVFSPVAAGYVHDDTDLKALLVRQLTAPVDFLGAVRHLHADGAERFVECGRAGLSGLVRRTVPSVTTDSTVPGAASAPRPPAESPAAAEPVPQPVTAPAAAPVTAPFVDAEEVLRELRELYASALEYPVEVITADADLEADLGIDSLKRAEMVAKVAAHFGLGESAQDGRFVAQSTLADLAGLVVSAQTHAR</sequence>
<dbReference type="InterPro" id="IPR036736">
    <property type="entry name" value="ACP-like_sf"/>
</dbReference>
<dbReference type="SMART" id="SM00827">
    <property type="entry name" value="PKS_AT"/>
    <property type="match status" value="1"/>
</dbReference>
<dbReference type="InterPro" id="IPR016035">
    <property type="entry name" value="Acyl_Trfase/lysoPLipase"/>
</dbReference>
<dbReference type="PANTHER" id="PTHR42681:SF1">
    <property type="entry name" value="MALONYL-COA-ACYL CARRIER PROTEIN TRANSACYLASE, MITOCHONDRIAL"/>
    <property type="match status" value="1"/>
</dbReference>
<dbReference type="Proteomes" id="UP001499884">
    <property type="component" value="Unassembled WGS sequence"/>
</dbReference>
<keyword evidence="4" id="KW-0012">Acyltransferase</keyword>
<feature type="compositionally biased region" description="Low complexity" evidence="6">
    <location>
        <begin position="294"/>
        <end position="306"/>
    </location>
</feature>
<evidence type="ECO:0000256" key="1">
    <source>
        <dbReference type="ARBA" id="ARBA00013258"/>
    </source>
</evidence>
<evidence type="ECO:0000313" key="9">
    <source>
        <dbReference type="Proteomes" id="UP001499884"/>
    </source>
</evidence>
<organism evidence="8 9">
    <name type="scientific">Streptomyces tremellae</name>
    <dbReference type="NCBI Taxonomy" id="1124239"/>
    <lineage>
        <taxon>Bacteria</taxon>
        <taxon>Bacillati</taxon>
        <taxon>Actinomycetota</taxon>
        <taxon>Actinomycetes</taxon>
        <taxon>Kitasatosporales</taxon>
        <taxon>Streptomycetaceae</taxon>
        <taxon>Streptomyces</taxon>
    </lineage>
</organism>
<evidence type="ECO:0000256" key="2">
    <source>
        <dbReference type="ARBA" id="ARBA00022679"/>
    </source>
</evidence>
<evidence type="ECO:0000259" key="7">
    <source>
        <dbReference type="PROSITE" id="PS50075"/>
    </source>
</evidence>
<feature type="compositionally biased region" description="Low complexity" evidence="6">
    <location>
        <begin position="313"/>
        <end position="322"/>
    </location>
</feature>
<dbReference type="Gene3D" id="3.30.70.250">
    <property type="entry name" value="Malonyl-CoA ACP transacylase, ACP-binding"/>
    <property type="match status" value="1"/>
</dbReference>
<dbReference type="PANTHER" id="PTHR42681">
    <property type="entry name" value="MALONYL-COA-ACYL CARRIER PROTEIN TRANSACYLASE, MITOCHONDRIAL"/>
    <property type="match status" value="1"/>
</dbReference>
<evidence type="ECO:0000256" key="3">
    <source>
        <dbReference type="ARBA" id="ARBA00023194"/>
    </source>
</evidence>
<dbReference type="Pfam" id="PF00550">
    <property type="entry name" value="PP-binding"/>
    <property type="match status" value="1"/>
</dbReference>
<dbReference type="RefSeq" id="WP_345639983.1">
    <property type="nucleotide sequence ID" value="NZ_BAABEP010000001.1"/>
</dbReference>
<accession>A0ABP7DRE0</accession>
<protein>
    <recommendedName>
        <fullName evidence="1">[acyl-carrier-protein] S-malonyltransferase</fullName>
        <ecNumber evidence="1">2.3.1.39</ecNumber>
    </recommendedName>
</protein>
<dbReference type="InterPro" id="IPR014043">
    <property type="entry name" value="Acyl_transferase_dom"/>
</dbReference>
<evidence type="ECO:0000256" key="5">
    <source>
        <dbReference type="ARBA" id="ARBA00048462"/>
    </source>
</evidence>
<comment type="caution">
    <text evidence="8">The sequence shown here is derived from an EMBL/GenBank/DDBJ whole genome shotgun (WGS) entry which is preliminary data.</text>
</comment>
<evidence type="ECO:0000256" key="4">
    <source>
        <dbReference type="ARBA" id="ARBA00023315"/>
    </source>
</evidence>
<dbReference type="InterPro" id="IPR016036">
    <property type="entry name" value="Malonyl_transacylase_ACP-bd"/>
</dbReference>
<feature type="region of interest" description="Disordered" evidence="6">
    <location>
        <begin position="294"/>
        <end position="322"/>
    </location>
</feature>
<feature type="domain" description="Carrier" evidence="7">
    <location>
        <begin position="337"/>
        <end position="417"/>
    </location>
</feature>
<dbReference type="InterPro" id="IPR001227">
    <property type="entry name" value="Ac_transferase_dom_sf"/>
</dbReference>
<name>A0ABP7DRE0_9ACTN</name>
<dbReference type="PROSITE" id="PS50075">
    <property type="entry name" value="CARRIER"/>
    <property type="match status" value="1"/>
</dbReference>
<dbReference type="Gene3D" id="3.40.366.10">
    <property type="entry name" value="Malonyl-Coenzyme A Acyl Carrier Protein, domain 2"/>
    <property type="match status" value="1"/>
</dbReference>
<reference evidence="9" key="1">
    <citation type="journal article" date="2019" name="Int. J. Syst. Evol. Microbiol.">
        <title>The Global Catalogue of Microorganisms (GCM) 10K type strain sequencing project: providing services to taxonomists for standard genome sequencing and annotation.</title>
        <authorList>
            <consortium name="The Broad Institute Genomics Platform"/>
            <consortium name="The Broad Institute Genome Sequencing Center for Infectious Disease"/>
            <person name="Wu L."/>
            <person name="Ma J."/>
        </authorList>
    </citation>
    <scope>NUCLEOTIDE SEQUENCE [LARGE SCALE GENOMIC DNA]</scope>
    <source>
        <strain evidence="9">JCM 30846</strain>
    </source>
</reference>
<dbReference type="Gene3D" id="1.10.1200.10">
    <property type="entry name" value="ACP-like"/>
    <property type="match status" value="1"/>
</dbReference>
<evidence type="ECO:0000256" key="6">
    <source>
        <dbReference type="SAM" id="MobiDB-lite"/>
    </source>
</evidence>
<evidence type="ECO:0000313" key="8">
    <source>
        <dbReference type="EMBL" id="GAA3708047.1"/>
    </source>
</evidence>
<keyword evidence="9" id="KW-1185">Reference proteome</keyword>
<dbReference type="SUPFAM" id="SSF47336">
    <property type="entry name" value="ACP-like"/>
    <property type="match status" value="1"/>
</dbReference>
<dbReference type="InterPro" id="IPR050858">
    <property type="entry name" value="Mal-CoA-ACP_Trans/PKS_FabD"/>
</dbReference>
<dbReference type="Pfam" id="PF00698">
    <property type="entry name" value="Acyl_transf_1"/>
    <property type="match status" value="1"/>
</dbReference>
<keyword evidence="3" id="KW-0045">Antibiotic biosynthesis</keyword>
<dbReference type="SUPFAM" id="SSF55048">
    <property type="entry name" value="Probable ACP-binding domain of malonyl-CoA ACP transacylase"/>
    <property type="match status" value="1"/>
</dbReference>
<dbReference type="EMBL" id="BAABEP010000001">
    <property type="protein sequence ID" value="GAA3708047.1"/>
    <property type="molecule type" value="Genomic_DNA"/>
</dbReference>
<comment type="catalytic activity">
    <reaction evidence="5">
        <text>holo-[ACP] + malonyl-CoA = malonyl-[ACP] + CoA</text>
        <dbReference type="Rhea" id="RHEA:41792"/>
        <dbReference type="Rhea" id="RHEA-COMP:9623"/>
        <dbReference type="Rhea" id="RHEA-COMP:9685"/>
        <dbReference type="ChEBI" id="CHEBI:57287"/>
        <dbReference type="ChEBI" id="CHEBI:57384"/>
        <dbReference type="ChEBI" id="CHEBI:64479"/>
        <dbReference type="ChEBI" id="CHEBI:78449"/>
        <dbReference type="EC" id="2.3.1.39"/>
    </reaction>
</comment>
<gene>
    <name evidence="8" type="ORF">GCM10023082_02620</name>
</gene>
<dbReference type="InterPro" id="IPR009081">
    <property type="entry name" value="PP-bd_ACP"/>
</dbReference>